<feature type="compositionally biased region" description="Low complexity" evidence="1">
    <location>
        <begin position="351"/>
        <end position="408"/>
    </location>
</feature>
<feature type="compositionally biased region" description="Polar residues" evidence="1">
    <location>
        <begin position="234"/>
        <end position="258"/>
    </location>
</feature>
<feature type="compositionally biased region" description="Basic and acidic residues" evidence="1">
    <location>
        <begin position="63"/>
        <end position="76"/>
    </location>
</feature>
<feature type="region of interest" description="Disordered" evidence="1">
    <location>
        <begin position="1"/>
        <end position="33"/>
    </location>
</feature>
<feature type="region of interest" description="Disordered" evidence="1">
    <location>
        <begin position="221"/>
        <end position="331"/>
    </location>
</feature>
<evidence type="ECO:0000313" key="3">
    <source>
        <dbReference type="Proteomes" id="UP000765509"/>
    </source>
</evidence>
<comment type="caution">
    <text evidence="2">The sequence shown here is derived from an EMBL/GenBank/DDBJ whole genome shotgun (WGS) entry which is preliminary data.</text>
</comment>
<evidence type="ECO:0000256" key="1">
    <source>
        <dbReference type="SAM" id="MobiDB-lite"/>
    </source>
</evidence>
<feature type="compositionally biased region" description="Low complexity" evidence="1">
    <location>
        <begin position="509"/>
        <end position="519"/>
    </location>
</feature>
<evidence type="ECO:0000313" key="2">
    <source>
        <dbReference type="EMBL" id="MBW0566487.1"/>
    </source>
</evidence>
<feature type="region of interest" description="Disordered" evidence="1">
    <location>
        <begin position="547"/>
        <end position="572"/>
    </location>
</feature>
<proteinExistence type="predicted"/>
<dbReference type="Proteomes" id="UP000765509">
    <property type="component" value="Unassembled WGS sequence"/>
</dbReference>
<reference evidence="2" key="1">
    <citation type="submission" date="2021-03" db="EMBL/GenBank/DDBJ databases">
        <title>Draft genome sequence of rust myrtle Austropuccinia psidii MF-1, a brazilian biotype.</title>
        <authorList>
            <person name="Quecine M.C."/>
            <person name="Pachon D.M.R."/>
            <person name="Bonatelli M.L."/>
            <person name="Correr F.H."/>
            <person name="Franceschini L.M."/>
            <person name="Leite T.F."/>
            <person name="Margarido G.R.A."/>
            <person name="Almeida C.A."/>
            <person name="Ferrarezi J.A."/>
            <person name="Labate C.A."/>
        </authorList>
    </citation>
    <scope>NUCLEOTIDE SEQUENCE</scope>
    <source>
        <strain evidence="2">MF-1</strain>
    </source>
</reference>
<name>A0A9Q3JPZ9_9BASI</name>
<sequence length="746" mass="77712">MTDYRGPNHTSTTVAQPNAFVTSQTTSAPPSTSIPIRDYFGSSYESQATSNKHFQPHVSKPQPTHEHAVQSNHDRFGPLTQNNPFTFTVPRDTTSGDAQFLKFSSASNQSHCPSAYYHQSNSTVDNQSPFSQALFHQHAISFGKTTALNVQPSKLLDFSVPKHSFSHASSPLSIHRQSMSTVQHPLPPVHIIISPPAPHSAKLPASPQPISISTVDPVPVEASSNIPASEADLRSTTQITNTSPTQSAAGSAPQNITTPATQSAQLSPSPQPISISTVDPSPNILGTEADARSPIHITKTPPAQPASGSAQPNINLPATQPVSGSTAQNNAPAIQPAARCAVQTITTLDTQTAAGSAPQTAAGSAPQPAAGSATQPAAGSATQPAAGSATQPAAGSASQPAAGSAAQTKKNRPTQPAAACAAQTIKTLATETAAGSAYQITDHIVLKPAPAPSILAAPASMSRRAICPLKSPAVRTVMKTSDHCDPSQAVPEHPPSSVSKNSTALGSTQPKPSVVSQQDVVPSAIVPPTGIILGPAENTAQIIKEPPAQIPQPNQPHDSKDPTQNSLRKTTPKKMLSIVDEASNMNIPNPNTPPADRLEEVCLSPNETAFTDESGRTTPKMGSARDSVTPEIFPNVQDVGKSNAKTPIPSVTVPPSENIDVIPTPIAKLRAEILAALSPSMDRRPSRQPTPRVTIPLTRQSAGVHGSNHQAESKQDGITCCESEQHPSCRSSLSFHDAFEADSLSE</sequence>
<keyword evidence="3" id="KW-1185">Reference proteome</keyword>
<feature type="compositionally biased region" description="Polar residues" evidence="1">
    <location>
        <begin position="555"/>
        <end position="569"/>
    </location>
</feature>
<feature type="compositionally biased region" description="Polar residues" evidence="1">
    <location>
        <begin position="687"/>
        <end position="701"/>
    </location>
</feature>
<feature type="region of interest" description="Disordered" evidence="1">
    <location>
        <begin position="609"/>
        <end position="628"/>
    </location>
</feature>
<feature type="compositionally biased region" description="Low complexity" evidence="1">
    <location>
        <begin position="259"/>
        <end position="277"/>
    </location>
</feature>
<feature type="compositionally biased region" description="Polar residues" evidence="1">
    <location>
        <begin position="496"/>
        <end position="508"/>
    </location>
</feature>
<feature type="compositionally biased region" description="Polar residues" evidence="1">
    <location>
        <begin position="313"/>
        <end position="326"/>
    </location>
</feature>
<feature type="region of interest" description="Disordered" evidence="1">
    <location>
        <begin position="478"/>
        <end position="519"/>
    </location>
</feature>
<feature type="region of interest" description="Disordered" evidence="1">
    <location>
        <begin position="45"/>
        <end position="81"/>
    </location>
</feature>
<dbReference type="EMBL" id="AVOT02079180">
    <property type="protein sequence ID" value="MBW0566487.1"/>
    <property type="molecule type" value="Genomic_DNA"/>
</dbReference>
<protein>
    <submittedName>
        <fullName evidence="2">Uncharacterized protein</fullName>
    </submittedName>
</protein>
<feature type="compositionally biased region" description="Low complexity" evidence="1">
    <location>
        <begin position="22"/>
        <end position="33"/>
    </location>
</feature>
<accession>A0A9Q3JPZ9</accession>
<feature type="region of interest" description="Disordered" evidence="1">
    <location>
        <begin position="351"/>
        <end position="417"/>
    </location>
</feature>
<gene>
    <name evidence="2" type="ORF">O181_106202</name>
</gene>
<dbReference type="AlphaFoldDB" id="A0A9Q3JPZ9"/>
<feature type="compositionally biased region" description="Polar residues" evidence="1">
    <location>
        <begin position="8"/>
        <end position="21"/>
    </location>
</feature>
<organism evidence="2 3">
    <name type="scientific">Austropuccinia psidii MF-1</name>
    <dbReference type="NCBI Taxonomy" id="1389203"/>
    <lineage>
        <taxon>Eukaryota</taxon>
        <taxon>Fungi</taxon>
        <taxon>Dikarya</taxon>
        <taxon>Basidiomycota</taxon>
        <taxon>Pucciniomycotina</taxon>
        <taxon>Pucciniomycetes</taxon>
        <taxon>Pucciniales</taxon>
        <taxon>Sphaerophragmiaceae</taxon>
        <taxon>Austropuccinia</taxon>
    </lineage>
</organism>
<feature type="region of interest" description="Disordered" evidence="1">
    <location>
        <begin position="680"/>
        <end position="746"/>
    </location>
</feature>